<dbReference type="Proteomes" id="UP000318288">
    <property type="component" value="Unassembled WGS sequence"/>
</dbReference>
<organism evidence="1 2">
    <name type="scientific">Rubripirellula tenax</name>
    <dbReference type="NCBI Taxonomy" id="2528015"/>
    <lineage>
        <taxon>Bacteria</taxon>
        <taxon>Pseudomonadati</taxon>
        <taxon>Planctomycetota</taxon>
        <taxon>Planctomycetia</taxon>
        <taxon>Pirellulales</taxon>
        <taxon>Pirellulaceae</taxon>
        <taxon>Rubripirellula</taxon>
    </lineage>
</organism>
<comment type="caution">
    <text evidence="1">The sequence shown here is derived from an EMBL/GenBank/DDBJ whole genome shotgun (WGS) entry which is preliminary data.</text>
</comment>
<dbReference type="AlphaFoldDB" id="A0A5C6EL97"/>
<accession>A0A5C6EL97</accession>
<dbReference type="RefSeq" id="WP_146459229.1">
    <property type="nucleotide sequence ID" value="NZ_SJPW01000005.1"/>
</dbReference>
<sequence>MKDAEPHTLEVTVRLDGENATITTNLVGQPLYEWTGSIAALSQSKVWYKAQPGVLAIRTKLGGWVVSEVKVKKLDAALEAGEKPDALGEYWASTNHVLRGMMQPHTVTNGSSKIQNALPFF</sequence>
<evidence type="ECO:0000313" key="1">
    <source>
        <dbReference type="EMBL" id="TWU50493.1"/>
    </source>
</evidence>
<reference evidence="1 2" key="1">
    <citation type="submission" date="2019-02" db="EMBL/GenBank/DDBJ databases">
        <title>Deep-cultivation of Planctomycetes and their phenomic and genomic characterization uncovers novel biology.</title>
        <authorList>
            <person name="Wiegand S."/>
            <person name="Jogler M."/>
            <person name="Boedeker C."/>
            <person name="Pinto D."/>
            <person name="Vollmers J."/>
            <person name="Rivas-Marin E."/>
            <person name="Kohn T."/>
            <person name="Peeters S.H."/>
            <person name="Heuer A."/>
            <person name="Rast P."/>
            <person name="Oberbeckmann S."/>
            <person name="Bunk B."/>
            <person name="Jeske O."/>
            <person name="Meyerdierks A."/>
            <person name="Storesund J.E."/>
            <person name="Kallscheuer N."/>
            <person name="Luecker S."/>
            <person name="Lage O.M."/>
            <person name="Pohl T."/>
            <person name="Merkel B.J."/>
            <person name="Hornburger P."/>
            <person name="Mueller R.-W."/>
            <person name="Bruemmer F."/>
            <person name="Labrenz M."/>
            <person name="Spormann A.M."/>
            <person name="Op Den Camp H."/>
            <person name="Overmann J."/>
            <person name="Amann R."/>
            <person name="Jetten M.S.M."/>
            <person name="Mascher T."/>
            <person name="Medema M.H."/>
            <person name="Devos D.P."/>
            <person name="Kaster A.-K."/>
            <person name="Ovreas L."/>
            <person name="Rohde M."/>
            <person name="Galperin M.Y."/>
            <person name="Jogler C."/>
        </authorList>
    </citation>
    <scope>NUCLEOTIDE SEQUENCE [LARGE SCALE GENOMIC DNA]</scope>
    <source>
        <strain evidence="1 2">Poly51</strain>
    </source>
</reference>
<evidence type="ECO:0000313" key="2">
    <source>
        <dbReference type="Proteomes" id="UP000318288"/>
    </source>
</evidence>
<proteinExistence type="predicted"/>
<keyword evidence="2" id="KW-1185">Reference proteome</keyword>
<name>A0A5C6EL97_9BACT</name>
<dbReference type="EMBL" id="SJPW01000005">
    <property type="protein sequence ID" value="TWU50493.1"/>
    <property type="molecule type" value="Genomic_DNA"/>
</dbReference>
<gene>
    <name evidence="1" type="ORF">Poly51_37820</name>
</gene>
<protein>
    <submittedName>
        <fullName evidence="1">Uncharacterized protein</fullName>
    </submittedName>
</protein>